<proteinExistence type="predicted"/>
<dbReference type="Proteomes" id="UP000681425">
    <property type="component" value="Chromosome"/>
</dbReference>
<organism evidence="1 2">
    <name type="scientific">Sphingobium phenoxybenzoativorans</name>
    <dbReference type="NCBI Taxonomy" id="1592790"/>
    <lineage>
        <taxon>Bacteria</taxon>
        <taxon>Pseudomonadati</taxon>
        <taxon>Pseudomonadota</taxon>
        <taxon>Alphaproteobacteria</taxon>
        <taxon>Sphingomonadales</taxon>
        <taxon>Sphingomonadaceae</taxon>
        <taxon>Sphingobium</taxon>
    </lineage>
</organism>
<reference evidence="1" key="1">
    <citation type="submission" date="2021-04" db="EMBL/GenBank/DDBJ databases">
        <title>Isolation of p-tert-butylphenol degrading bacteria Sphingobium phenoxybenzoativorans Tas13 from active sludge.</title>
        <authorList>
            <person name="Li Y."/>
        </authorList>
    </citation>
    <scope>NUCLEOTIDE SEQUENCE</scope>
    <source>
        <strain evidence="1">Tas13</strain>
    </source>
</reference>
<accession>A0A975K7Q2</accession>
<sequence length="69" mass="7876">MQLPFLSDRKSYDDAADLITRFGDDAGYEAAALADKSRDLGNHIRFCHWRQIERMIIVLSIKQAIGTIH</sequence>
<name>A0A975K7Q2_9SPHN</name>
<evidence type="ECO:0000313" key="2">
    <source>
        <dbReference type="Proteomes" id="UP000681425"/>
    </source>
</evidence>
<evidence type="ECO:0000313" key="1">
    <source>
        <dbReference type="EMBL" id="QUT06329.1"/>
    </source>
</evidence>
<dbReference type="RefSeq" id="WP_070157975.1">
    <property type="nucleotide sequence ID" value="NZ_CP073910.1"/>
</dbReference>
<protein>
    <submittedName>
        <fullName evidence="1">Uncharacterized protein</fullName>
    </submittedName>
</protein>
<dbReference type="AlphaFoldDB" id="A0A975K7Q2"/>
<dbReference type="EMBL" id="CP073910">
    <property type="protein sequence ID" value="QUT06329.1"/>
    <property type="molecule type" value="Genomic_DNA"/>
</dbReference>
<dbReference type="KEGG" id="spph:KFK14_02275"/>
<dbReference type="OrthoDB" id="7451367at2"/>
<gene>
    <name evidence="1" type="ORF">KFK14_02275</name>
</gene>
<keyword evidence="2" id="KW-1185">Reference proteome</keyword>